<evidence type="ECO:0000313" key="1">
    <source>
        <dbReference type="EMBL" id="KFD55540.1"/>
    </source>
</evidence>
<dbReference type="Proteomes" id="UP000030764">
    <property type="component" value="Unassembled WGS sequence"/>
</dbReference>
<name>A0A085ME94_9BILA</name>
<evidence type="ECO:0000313" key="2">
    <source>
        <dbReference type="Proteomes" id="UP000030764"/>
    </source>
</evidence>
<organism evidence="1 2">
    <name type="scientific">Trichuris suis</name>
    <name type="common">pig whipworm</name>
    <dbReference type="NCBI Taxonomy" id="68888"/>
    <lineage>
        <taxon>Eukaryota</taxon>
        <taxon>Metazoa</taxon>
        <taxon>Ecdysozoa</taxon>
        <taxon>Nematoda</taxon>
        <taxon>Enoplea</taxon>
        <taxon>Dorylaimia</taxon>
        <taxon>Trichinellida</taxon>
        <taxon>Trichuridae</taxon>
        <taxon>Trichuris</taxon>
    </lineage>
</organism>
<sequence>MQVVGIPLLQICLLAQRKLNHGRRFPTLCCVYCLKNCADFSFQTTRPCRQRRLICHHGKRPATLGNDPCTYPRRLQKLRESQSYPLVQRSFQRSTKSA</sequence>
<keyword evidence="2" id="KW-1185">Reference proteome</keyword>
<dbReference type="AlphaFoldDB" id="A0A085ME94"/>
<reference evidence="1 2" key="1">
    <citation type="journal article" date="2014" name="Nat. Genet.">
        <title>Genome and transcriptome of the porcine whipworm Trichuris suis.</title>
        <authorList>
            <person name="Jex A.R."/>
            <person name="Nejsum P."/>
            <person name="Schwarz E.M."/>
            <person name="Hu L."/>
            <person name="Young N.D."/>
            <person name="Hall R.S."/>
            <person name="Korhonen P.K."/>
            <person name="Liao S."/>
            <person name="Thamsborg S."/>
            <person name="Xia J."/>
            <person name="Xu P."/>
            <person name="Wang S."/>
            <person name="Scheerlinck J.P."/>
            <person name="Hofmann A."/>
            <person name="Sternberg P.W."/>
            <person name="Wang J."/>
            <person name="Gasser R.B."/>
        </authorList>
    </citation>
    <scope>NUCLEOTIDE SEQUENCE [LARGE SCALE GENOMIC DNA]</scope>
    <source>
        <strain evidence="1">DCEP-RM93M</strain>
    </source>
</reference>
<dbReference type="EMBL" id="KL363199">
    <property type="protein sequence ID" value="KFD55540.1"/>
    <property type="molecule type" value="Genomic_DNA"/>
</dbReference>
<proteinExistence type="predicted"/>
<gene>
    <name evidence="1" type="ORF">M513_03592</name>
</gene>
<accession>A0A085ME94</accession>
<protein>
    <submittedName>
        <fullName evidence="1">Uncharacterized protein</fullName>
    </submittedName>
</protein>